<dbReference type="AlphaFoldDB" id="A0A4Y2SL06"/>
<organism evidence="1 5">
    <name type="scientific">Araneus ventricosus</name>
    <name type="common">Orbweaver spider</name>
    <name type="synonym">Epeira ventricosa</name>
    <dbReference type="NCBI Taxonomy" id="182803"/>
    <lineage>
        <taxon>Eukaryota</taxon>
        <taxon>Metazoa</taxon>
        <taxon>Ecdysozoa</taxon>
        <taxon>Arthropoda</taxon>
        <taxon>Chelicerata</taxon>
        <taxon>Arachnida</taxon>
        <taxon>Araneae</taxon>
        <taxon>Araneomorphae</taxon>
        <taxon>Entelegynae</taxon>
        <taxon>Araneoidea</taxon>
        <taxon>Araneidae</taxon>
        <taxon>Araneus</taxon>
    </lineage>
</organism>
<evidence type="ECO:0000313" key="4">
    <source>
        <dbReference type="EMBL" id="GBO03160.1"/>
    </source>
</evidence>
<dbReference type="EMBL" id="BGPR01030560">
    <property type="protein sequence ID" value="GBO03160.1"/>
    <property type="molecule type" value="Genomic_DNA"/>
</dbReference>
<comment type="caution">
    <text evidence="1">The sequence shown here is derived from an EMBL/GenBank/DDBJ whole genome shotgun (WGS) entry which is preliminary data.</text>
</comment>
<dbReference type="Proteomes" id="UP000499080">
    <property type="component" value="Unassembled WGS sequence"/>
</dbReference>
<reference evidence="1 5" key="1">
    <citation type="journal article" date="2019" name="Sci. Rep.">
        <title>Orb-weaving spider Araneus ventricosus genome elucidates the spidroin gene catalogue.</title>
        <authorList>
            <person name="Kono N."/>
            <person name="Nakamura H."/>
            <person name="Ohtoshi R."/>
            <person name="Moran D.A.P."/>
            <person name="Shinohara A."/>
            <person name="Yoshida Y."/>
            <person name="Fujiwara M."/>
            <person name="Mori M."/>
            <person name="Tomita M."/>
            <person name="Arakawa K."/>
        </authorList>
    </citation>
    <scope>NUCLEOTIDE SEQUENCE [LARGE SCALE GENOMIC DNA]</scope>
</reference>
<protein>
    <submittedName>
        <fullName evidence="1">Uncharacterized protein</fullName>
    </submittedName>
</protein>
<proteinExistence type="predicted"/>
<name>A0A4Y2SL06_ARAVE</name>
<sequence length="109" mass="12376">MKAGSPFSWEWYNNGESRIIPTSDSTYLLREKSSRGRRWQLALRPHYSSYCSDCRSRSLDVYGGQRHSTFNAAQMSLSSPASLLTKLQLNHSQLQTLLFIPFPTGSDVT</sequence>
<keyword evidence="5" id="KW-1185">Reference proteome</keyword>
<evidence type="ECO:0000313" key="1">
    <source>
        <dbReference type="EMBL" id="GBN88807.1"/>
    </source>
</evidence>
<evidence type="ECO:0000313" key="5">
    <source>
        <dbReference type="Proteomes" id="UP000499080"/>
    </source>
</evidence>
<gene>
    <name evidence="2" type="ORF">AVEN_15340_1</name>
    <name evidence="1" type="ORF">AVEN_200722_1</name>
    <name evidence="4" type="ORF">AVEN_245023_1</name>
    <name evidence="3" type="ORF">AVEN_4923_1</name>
</gene>
<evidence type="ECO:0000313" key="2">
    <source>
        <dbReference type="EMBL" id="GBN88875.1"/>
    </source>
</evidence>
<evidence type="ECO:0000313" key="3">
    <source>
        <dbReference type="EMBL" id="GBO03157.1"/>
    </source>
</evidence>
<dbReference type="EMBL" id="BGPR01022507">
    <property type="protein sequence ID" value="GBN88875.1"/>
    <property type="molecule type" value="Genomic_DNA"/>
</dbReference>
<dbReference type="EMBL" id="BGPR01022473">
    <property type="protein sequence ID" value="GBN88807.1"/>
    <property type="molecule type" value="Genomic_DNA"/>
</dbReference>
<dbReference type="EMBL" id="BGPR01030559">
    <property type="protein sequence ID" value="GBO03157.1"/>
    <property type="molecule type" value="Genomic_DNA"/>
</dbReference>
<accession>A0A4Y2SL06</accession>